<organism evidence="10 11">
    <name type="scientific">Nadsonia fulvescens var. elongata DSM 6958</name>
    <dbReference type="NCBI Taxonomy" id="857566"/>
    <lineage>
        <taxon>Eukaryota</taxon>
        <taxon>Fungi</taxon>
        <taxon>Dikarya</taxon>
        <taxon>Ascomycota</taxon>
        <taxon>Saccharomycotina</taxon>
        <taxon>Dipodascomycetes</taxon>
        <taxon>Dipodascales</taxon>
        <taxon>Dipodascales incertae sedis</taxon>
        <taxon>Nadsonia</taxon>
    </lineage>
</organism>
<dbReference type="CDD" id="cd11370">
    <property type="entry name" value="RNase_PH_RRP41"/>
    <property type="match status" value="1"/>
</dbReference>
<accession>A0A1E3PMR7</accession>
<dbReference type="Gene3D" id="3.30.230.70">
    <property type="entry name" value="GHMP Kinase, N-terminal domain"/>
    <property type="match status" value="1"/>
</dbReference>
<dbReference type="GO" id="GO:0005840">
    <property type="term" value="C:ribosome"/>
    <property type="evidence" value="ECO:0007669"/>
    <property type="project" value="UniProtKB-KW"/>
</dbReference>
<evidence type="ECO:0000256" key="5">
    <source>
        <dbReference type="ARBA" id="ARBA00022835"/>
    </source>
</evidence>
<dbReference type="PANTHER" id="PTHR11953">
    <property type="entry name" value="EXOSOME COMPLEX COMPONENT"/>
    <property type="match status" value="1"/>
</dbReference>
<dbReference type="GO" id="GO:0016075">
    <property type="term" value="P:rRNA catabolic process"/>
    <property type="evidence" value="ECO:0007669"/>
    <property type="project" value="TreeGrafter"/>
</dbReference>
<dbReference type="OrthoDB" id="437922at2759"/>
<dbReference type="AlphaFoldDB" id="A0A1E3PMR7"/>
<dbReference type="GO" id="GO:0003723">
    <property type="term" value="F:RNA binding"/>
    <property type="evidence" value="ECO:0007669"/>
    <property type="project" value="TreeGrafter"/>
</dbReference>
<keyword evidence="10" id="KW-0687">Ribonucleoprotein</keyword>
<dbReference type="InterPro" id="IPR001247">
    <property type="entry name" value="ExoRNase_PH_dom1"/>
</dbReference>
<comment type="subunit">
    <text evidence="6">Component of the RNA exosome complex. Specifically part of the catalytically inactive RNA exosome core complex (Exo-9) which may associate with the catalytic subunits RRP6 and DIS3 in cytoplasmic- and nuclear-specific RNA exosome complex forms. Exo-9 is formed by a hexameric base ring of RNase PH domain-containing subunits and a cap ring consisting of CSL4, RRP4 and RRP40.</text>
</comment>
<evidence type="ECO:0000256" key="1">
    <source>
        <dbReference type="ARBA" id="ARBA00004496"/>
    </source>
</evidence>
<dbReference type="GO" id="GO:0000176">
    <property type="term" value="C:nuclear exosome (RNase complex)"/>
    <property type="evidence" value="ECO:0007669"/>
    <property type="project" value="TreeGrafter"/>
</dbReference>
<evidence type="ECO:0000256" key="4">
    <source>
        <dbReference type="ARBA" id="ARBA00022490"/>
    </source>
</evidence>
<evidence type="ECO:0000256" key="7">
    <source>
        <dbReference type="ARBA" id="ARBA00077929"/>
    </source>
</evidence>
<dbReference type="PANTHER" id="PTHR11953:SF0">
    <property type="entry name" value="EXOSOME COMPLEX COMPONENT RRP41"/>
    <property type="match status" value="1"/>
</dbReference>
<feature type="domain" description="Exoribonuclease phosphorolytic" evidence="9">
    <location>
        <begin position="162"/>
        <end position="225"/>
    </location>
</feature>
<keyword evidence="11" id="KW-1185">Reference proteome</keyword>
<dbReference type="InterPro" id="IPR015847">
    <property type="entry name" value="ExoRNase_PH_dom2"/>
</dbReference>
<protein>
    <recommendedName>
        <fullName evidence="7">Ribosomal RNA-processing protein 41</fullName>
    </recommendedName>
</protein>
<evidence type="ECO:0000256" key="6">
    <source>
        <dbReference type="ARBA" id="ARBA00063066"/>
    </source>
</evidence>
<evidence type="ECO:0000256" key="3">
    <source>
        <dbReference type="ARBA" id="ARBA00006678"/>
    </source>
</evidence>
<dbReference type="InterPro" id="IPR027408">
    <property type="entry name" value="PNPase/RNase_PH_dom_sf"/>
</dbReference>
<dbReference type="GO" id="GO:0034475">
    <property type="term" value="P:U4 snRNA 3'-end processing"/>
    <property type="evidence" value="ECO:0007669"/>
    <property type="project" value="TreeGrafter"/>
</dbReference>
<comment type="subcellular location">
    <subcellularLocation>
        <location evidence="1">Cytoplasm</location>
    </subcellularLocation>
    <subcellularLocation>
        <location evidence="2">Nucleus</location>
        <location evidence="2">Nucleolus</location>
    </subcellularLocation>
</comment>
<dbReference type="GO" id="GO:0030847">
    <property type="term" value="P:termination of RNA polymerase II transcription, exosome-dependent"/>
    <property type="evidence" value="ECO:0007669"/>
    <property type="project" value="EnsemblFungi"/>
</dbReference>
<keyword evidence="10" id="KW-0689">Ribosomal protein</keyword>
<dbReference type="GO" id="GO:0000467">
    <property type="term" value="P:exonucleolytic trimming to generate mature 3'-end of 5.8S rRNA from tricistronic rRNA transcript (SSU-rRNA, 5.8S rRNA, LSU-rRNA)"/>
    <property type="evidence" value="ECO:0007669"/>
    <property type="project" value="UniProtKB-ARBA"/>
</dbReference>
<evidence type="ECO:0000259" key="9">
    <source>
        <dbReference type="Pfam" id="PF03725"/>
    </source>
</evidence>
<dbReference type="FunFam" id="3.30.230.70:FF:000004">
    <property type="entry name" value="Exosome complex component Rrp41"/>
    <property type="match status" value="1"/>
</dbReference>
<comment type="similarity">
    <text evidence="3">Belongs to the RNase PH family.</text>
</comment>
<sequence>MILDADSFLEKCIYSPEGLRADGRRWNELRQFKCQINTHANSSDGSSYVEQGYSKVVCIVNGPKEPDGRSHTFLDKACISVEVNIASFSTVDRKKVVRNNKRVQELNTTIQRTLEEAVLSHLYPRTQIDISIQVLQQDGGLLPTCVNAATLALIDAGIPMVDYVSACSAGIYDTTPLLDLNTMEENDLAFLTVGVIGKSDSLALLMMETRMSMDNLEPVMAIAIAGSHSIRDIMDREVRRHGKQRLAKKGNM</sequence>
<gene>
    <name evidence="10" type="ORF">NADFUDRAFT_73883</name>
</gene>
<dbReference type="InterPro" id="IPR050080">
    <property type="entry name" value="RNase_PH"/>
</dbReference>
<dbReference type="GO" id="GO:0000177">
    <property type="term" value="C:cytoplasmic exosome (RNase complex)"/>
    <property type="evidence" value="ECO:0007669"/>
    <property type="project" value="UniProtKB-ARBA"/>
</dbReference>
<evidence type="ECO:0000256" key="2">
    <source>
        <dbReference type="ARBA" id="ARBA00004604"/>
    </source>
</evidence>
<evidence type="ECO:0000313" key="11">
    <source>
        <dbReference type="Proteomes" id="UP000095009"/>
    </source>
</evidence>
<dbReference type="EMBL" id="KV454408">
    <property type="protein sequence ID" value="ODQ66741.1"/>
    <property type="molecule type" value="Genomic_DNA"/>
</dbReference>
<evidence type="ECO:0000259" key="8">
    <source>
        <dbReference type="Pfam" id="PF01138"/>
    </source>
</evidence>
<dbReference type="InterPro" id="IPR036345">
    <property type="entry name" value="ExoRNase_PH_dom2_sf"/>
</dbReference>
<reference evidence="10 11" key="1">
    <citation type="journal article" date="2016" name="Proc. Natl. Acad. Sci. U.S.A.">
        <title>Comparative genomics of biotechnologically important yeasts.</title>
        <authorList>
            <person name="Riley R."/>
            <person name="Haridas S."/>
            <person name="Wolfe K.H."/>
            <person name="Lopes M.R."/>
            <person name="Hittinger C.T."/>
            <person name="Goeker M."/>
            <person name="Salamov A.A."/>
            <person name="Wisecaver J.H."/>
            <person name="Long T.M."/>
            <person name="Calvey C.H."/>
            <person name="Aerts A.L."/>
            <person name="Barry K.W."/>
            <person name="Choi C."/>
            <person name="Clum A."/>
            <person name="Coughlan A.Y."/>
            <person name="Deshpande S."/>
            <person name="Douglass A.P."/>
            <person name="Hanson S.J."/>
            <person name="Klenk H.-P."/>
            <person name="LaButti K.M."/>
            <person name="Lapidus A."/>
            <person name="Lindquist E.A."/>
            <person name="Lipzen A.M."/>
            <person name="Meier-Kolthoff J.P."/>
            <person name="Ohm R.A."/>
            <person name="Otillar R.P."/>
            <person name="Pangilinan J.L."/>
            <person name="Peng Y."/>
            <person name="Rokas A."/>
            <person name="Rosa C.A."/>
            <person name="Scheuner C."/>
            <person name="Sibirny A.A."/>
            <person name="Slot J.C."/>
            <person name="Stielow J.B."/>
            <person name="Sun H."/>
            <person name="Kurtzman C.P."/>
            <person name="Blackwell M."/>
            <person name="Grigoriev I.V."/>
            <person name="Jeffries T.W."/>
        </authorList>
    </citation>
    <scope>NUCLEOTIDE SEQUENCE [LARGE SCALE GENOMIC DNA]</scope>
    <source>
        <strain evidence="10 11">DSM 6958</strain>
    </source>
</reference>
<proteinExistence type="inferred from homology"/>
<dbReference type="GO" id="GO:0000785">
    <property type="term" value="C:chromatin"/>
    <property type="evidence" value="ECO:0007669"/>
    <property type="project" value="EnsemblFungi"/>
</dbReference>
<dbReference type="Proteomes" id="UP000095009">
    <property type="component" value="Unassembled WGS sequence"/>
</dbReference>
<keyword evidence="4" id="KW-0963">Cytoplasm</keyword>
<dbReference type="InterPro" id="IPR020568">
    <property type="entry name" value="Ribosomal_Su5_D2-typ_SF"/>
</dbReference>
<dbReference type="GO" id="GO:0071031">
    <property type="term" value="P:nuclear mRNA surveillance of mRNA 3'-end processing"/>
    <property type="evidence" value="ECO:0007669"/>
    <property type="project" value="EnsemblFungi"/>
</dbReference>
<dbReference type="SUPFAM" id="SSF54211">
    <property type="entry name" value="Ribosomal protein S5 domain 2-like"/>
    <property type="match status" value="1"/>
</dbReference>
<dbReference type="Pfam" id="PF01138">
    <property type="entry name" value="RNase_PH"/>
    <property type="match status" value="1"/>
</dbReference>
<dbReference type="GO" id="GO:0071051">
    <property type="term" value="P:poly(A)-dependent snoRNA 3'-end processing"/>
    <property type="evidence" value="ECO:0007669"/>
    <property type="project" value="TreeGrafter"/>
</dbReference>
<dbReference type="SUPFAM" id="SSF55666">
    <property type="entry name" value="Ribonuclease PH domain 2-like"/>
    <property type="match status" value="1"/>
</dbReference>
<dbReference type="Pfam" id="PF03725">
    <property type="entry name" value="RNase_PH_C"/>
    <property type="match status" value="1"/>
</dbReference>
<dbReference type="STRING" id="857566.A0A1E3PMR7"/>
<name>A0A1E3PMR7_9ASCO</name>
<keyword evidence="5" id="KW-0271">Exosome</keyword>
<feature type="domain" description="Exoribonuclease phosphorolytic" evidence="8">
    <location>
        <begin position="28"/>
        <end position="159"/>
    </location>
</feature>
<evidence type="ECO:0000313" key="10">
    <source>
        <dbReference type="EMBL" id="ODQ66741.1"/>
    </source>
</evidence>
<dbReference type="GO" id="GO:0005730">
    <property type="term" value="C:nucleolus"/>
    <property type="evidence" value="ECO:0007669"/>
    <property type="project" value="UniProtKB-SubCell"/>
</dbReference>
<dbReference type="GO" id="GO:0071038">
    <property type="term" value="P:TRAMP-dependent tRNA surveillance pathway"/>
    <property type="evidence" value="ECO:0007669"/>
    <property type="project" value="UniProtKB-ARBA"/>
</dbReference>